<evidence type="ECO:0000313" key="2">
    <source>
        <dbReference type="Proteomes" id="UP000054988"/>
    </source>
</evidence>
<accession>A0A0W0G4P9</accession>
<dbReference type="AlphaFoldDB" id="A0A0W0G4P9"/>
<evidence type="ECO:0000313" key="1">
    <source>
        <dbReference type="EMBL" id="KTB43538.1"/>
    </source>
</evidence>
<reference evidence="1 2" key="1">
    <citation type="submission" date="2015-12" db="EMBL/GenBank/DDBJ databases">
        <title>Draft genome sequence of Moniliophthora roreri, the causal agent of frosty pod rot of cacao.</title>
        <authorList>
            <person name="Aime M.C."/>
            <person name="Diaz-Valderrama J.R."/>
            <person name="Kijpornyongpan T."/>
            <person name="Phillips-Mora W."/>
        </authorList>
    </citation>
    <scope>NUCLEOTIDE SEQUENCE [LARGE SCALE GENOMIC DNA]</scope>
    <source>
        <strain evidence="1 2">MCA 2952</strain>
    </source>
</reference>
<sequence>MLDEVGFQSIKLAFAKVTKLESGHVDITWNTEDVQNVQLATEPFTHGMSKMVYKMRIGTEAFVAKQCVKIPETGLPPNLQGARLAAKATLLPMEENTGYLTADLCIQHSSDVPNFGLDMKSCTFHVKY</sequence>
<protein>
    <submittedName>
        <fullName evidence="1">Uncharacterized protein</fullName>
    </submittedName>
</protein>
<gene>
    <name evidence="1" type="ORF">WG66_3882</name>
</gene>
<comment type="caution">
    <text evidence="1">The sequence shown here is derived from an EMBL/GenBank/DDBJ whole genome shotgun (WGS) entry which is preliminary data.</text>
</comment>
<name>A0A0W0G4P9_MONRR</name>
<dbReference type="Proteomes" id="UP000054988">
    <property type="component" value="Unassembled WGS sequence"/>
</dbReference>
<dbReference type="EMBL" id="LATX01001144">
    <property type="protein sequence ID" value="KTB43538.1"/>
    <property type="molecule type" value="Genomic_DNA"/>
</dbReference>
<organism evidence="1 2">
    <name type="scientific">Moniliophthora roreri</name>
    <name type="common">Frosty pod rot fungus</name>
    <name type="synonym">Monilia roreri</name>
    <dbReference type="NCBI Taxonomy" id="221103"/>
    <lineage>
        <taxon>Eukaryota</taxon>
        <taxon>Fungi</taxon>
        <taxon>Dikarya</taxon>
        <taxon>Basidiomycota</taxon>
        <taxon>Agaricomycotina</taxon>
        <taxon>Agaricomycetes</taxon>
        <taxon>Agaricomycetidae</taxon>
        <taxon>Agaricales</taxon>
        <taxon>Marasmiineae</taxon>
        <taxon>Marasmiaceae</taxon>
        <taxon>Moniliophthora</taxon>
    </lineage>
</organism>
<proteinExistence type="predicted"/>